<name>Q24DD7_TETTS</name>
<dbReference type="eggNOG" id="KOG1852">
    <property type="taxonomic scope" value="Eukaryota"/>
</dbReference>
<protein>
    <submittedName>
        <fullName evidence="2">Uncharacterized protein</fullName>
    </submittedName>
</protein>
<reference evidence="3" key="1">
    <citation type="journal article" date="2006" name="PLoS Biol.">
        <title>Macronuclear genome sequence of the ciliate Tetrahymena thermophila, a model eukaryote.</title>
        <authorList>
            <person name="Eisen J.A."/>
            <person name="Coyne R.S."/>
            <person name="Wu M."/>
            <person name="Wu D."/>
            <person name="Thiagarajan M."/>
            <person name="Wortman J.R."/>
            <person name="Badger J.H."/>
            <person name="Ren Q."/>
            <person name="Amedeo P."/>
            <person name="Jones K.M."/>
            <person name="Tallon L.J."/>
            <person name="Delcher A.L."/>
            <person name="Salzberg S.L."/>
            <person name="Silva J.C."/>
            <person name="Haas B.J."/>
            <person name="Majoros W.H."/>
            <person name="Farzad M."/>
            <person name="Carlton J.M."/>
            <person name="Smith R.K. Jr."/>
            <person name="Garg J."/>
            <person name="Pearlman R.E."/>
            <person name="Karrer K.M."/>
            <person name="Sun L."/>
            <person name="Manning G."/>
            <person name="Elde N.C."/>
            <person name="Turkewitz A.P."/>
            <person name="Asai D.J."/>
            <person name="Wilkes D.E."/>
            <person name="Wang Y."/>
            <person name="Cai H."/>
            <person name="Collins K."/>
            <person name="Stewart B.A."/>
            <person name="Lee S.R."/>
            <person name="Wilamowska K."/>
            <person name="Weinberg Z."/>
            <person name="Ruzzo W.L."/>
            <person name="Wloga D."/>
            <person name="Gaertig J."/>
            <person name="Frankel J."/>
            <person name="Tsao C.-C."/>
            <person name="Gorovsky M.A."/>
            <person name="Keeling P.J."/>
            <person name="Waller R.F."/>
            <person name="Patron N.J."/>
            <person name="Cherry J.M."/>
            <person name="Stover N.A."/>
            <person name="Krieger C.J."/>
            <person name="del Toro C."/>
            <person name="Ryder H.F."/>
            <person name="Williamson S.C."/>
            <person name="Barbeau R.A."/>
            <person name="Hamilton E.P."/>
            <person name="Orias E."/>
        </authorList>
    </citation>
    <scope>NUCLEOTIDE SEQUENCE [LARGE SCALE GENOMIC DNA]</scope>
    <source>
        <strain evidence="3">SB210</strain>
    </source>
</reference>
<evidence type="ECO:0000313" key="3">
    <source>
        <dbReference type="Proteomes" id="UP000009168"/>
    </source>
</evidence>
<feature type="compositionally biased region" description="Low complexity" evidence="1">
    <location>
        <begin position="358"/>
        <end position="370"/>
    </location>
</feature>
<dbReference type="Proteomes" id="UP000009168">
    <property type="component" value="Unassembled WGS sequence"/>
</dbReference>
<dbReference type="HOGENOM" id="CLU_398228_0_0_1"/>
<accession>Q24DD7</accession>
<evidence type="ECO:0000313" key="2">
    <source>
        <dbReference type="EMBL" id="EAS05804.2"/>
    </source>
</evidence>
<sequence length="510" mass="60003">MSSQERSFHQQPKKVRSRTAIWHDILKDQHYLLKKDDGKIKEVFKNGKYLPSFNPQISGFANAKQRMQYATNHEEFSAERPKSLQINQKQMFYTPQQDKYDGYTQQPSPKSPPYFNIMNNPKLRDLKESMIQIKPQGIEKYLKSDNNQNVYNPPIENCSFISGTIKNYQENINRNTVTKLDYNRQQTIIRKRINQSLSDSKANKISQSPKNPPQQFKIINGKILTIPNQSILMKQKQKQQNEVLKASQVTPIKSGNVSFTYNPREKTFTGNNSIFDRKQSDLSALFGNTANSMLENSFQNSKQFSKKNLSKHWKERSMDSTFHTNINGQSNLQFSDQLNVSQARYNQKVRSKNNKSQYLQNENSSENLLNNSRYEEYQEIKRSNSNYNISRILNNSSQYLTKTFSKLEIIPDEEPQVLKTSQSFIQKMEQNKYNKEATQYKVKEQPLRISTKGRFPQSRAVSPGEMYLKERLKQKQIEMQNMEQQQQQNQFNIYSKNNLRRKQYSLQEQK</sequence>
<organism evidence="2 3">
    <name type="scientific">Tetrahymena thermophila (strain SB210)</name>
    <dbReference type="NCBI Taxonomy" id="312017"/>
    <lineage>
        <taxon>Eukaryota</taxon>
        <taxon>Sar</taxon>
        <taxon>Alveolata</taxon>
        <taxon>Ciliophora</taxon>
        <taxon>Intramacronucleata</taxon>
        <taxon>Oligohymenophorea</taxon>
        <taxon>Hymenostomatida</taxon>
        <taxon>Tetrahymenina</taxon>
        <taxon>Tetrahymenidae</taxon>
        <taxon>Tetrahymena</taxon>
    </lineage>
</organism>
<proteinExistence type="predicted"/>
<dbReference type="AlphaFoldDB" id="Q24DD7"/>
<dbReference type="EMBL" id="GG662329">
    <property type="protein sequence ID" value="EAS05804.2"/>
    <property type="molecule type" value="Genomic_DNA"/>
</dbReference>
<gene>
    <name evidence="2" type="ORF">TTHERM_01262900</name>
</gene>
<feature type="region of interest" description="Disordered" evidence="1">
    <location>
        <begin position="349"/>
        <end position="370"/>
    </location>
</feature>
<dbReference type="KEGG" id="tet:TTHERM_01262900"/>
<dbReference type="RefSeq" id="XP_001026049.2">
    <property type="nucleotide sequence ID" value="XM_001026049.2"/>
</dbReference>
<evidence type="ECO:0000256" key="1">
    <source>
        <dbReference type="SAM" id="MobiDB-lite"/>
    </source>
</evidence>
<keyword evidence="3" id="KW-1185">Reference proteome</keyword>
<dbReference type="GeneID" id="7835492"/>
<dbReference type="InParanoid" id="Q24DD7"/>